<dbReference type="GO" id="GO:0006582">
    <property type="term" value="P:melanin metabolic process"/>
    <property type="evidence" value="ECO:0007669"/>
    <property type="project" value="UniProtKB-ARBA"/>
</dbReference>
<reference evidence="11" key="1">
    <citation type="submission" date="2025-08" db="UniProtKB">
        <authorList>
            <consortium name="RefSeq"/>
        </authorList>
    </citation>
    <scope>IDENTIFICATION</scope>
    <source>
        <tissue evidence="11">Whole organism</tissue>
    </source>
</reference>
<feature type="signal peptide" evidence="7">
    <location>
        <begin position="1"/>
        <end position="24"/>
    </location>
</feature>
<dbReference type="InterPro" id="IPR037020">
    <property type="entry name" value="Hemocyanin_C_sf"/>
</dbReference>
<keyword evidence="6" id="KW-0503">Monooxygenase</keyword>
<evidence type="ECO:0000256" key="4">
    <source>
        <dbReference type="ARBA" id="ARBA00023002"/>
    </source>
</evidence>
<dbReference type="SUPFAM" id="SSF81296">
    <property type="entry name" value="E set domains"/>
    <property type="match status" value="1"/>
</dbReference>
<feature type="domain" description="Hemocyanin middle" evidence="8">
    <location>
        <begin position="192"/>
        <end position="445"/>
    </location>
</feature>
<gene>
    <name evidence="11" type="primary">LOC113208661</name>
</gene>
<dbReference type="SUPFAM" id="SSF48050">
    <property type="entry name" value="Hemocyanin, N-terminal domain"/>
    <property type="match status" value="1"/>
</dbReference>
<dbReference type="Gene3D" id="1.20.1370.10">
    <property type="entry name" value="Hemocyanin, N-terminal domain"/>
    <property type="match status" value="1"/>
</dbReference>
<dbReference type="GO" id="GO:0046872">
    <property type="term" value="F:metal ion binding"/>
    <property type="evidence" value="ECO:0007669"/>
    <property type="project" value="UniProtKB-KW"/>
</dbReference>
<name>A0A6J1SKT4_FRAOC</name>
<keyword evidence="7" id="KW-0732">Signal</keyword>
<comment type="cofactor">
    <cofactor evidence="1">
        <name>Cu(2+)</name>
        <dbReference type="ChEBI" id="CHEBI:29036"/>
    </cofactor>
</comment>
<dbReference type="PANTHER" id="PTHR11511:SF4">
    <property type="entry name" value="PHENOLOXIDASE 2-RELATED"/>
    <property type="match status" value="1"/>
</dbReference>
<sequence length="727" mass="82824">MRLNATLASAAWLLLALALPPSAARFALAPVRAQQVTEADLLYLFDRPAEPVFTLRGLNRDIAFDVPVSYLPERYKAVATTLAATARGSGVRLLSIPELDMTQAALDFADIAAALPFREGKYSRANPAQLAYAIRFQKFFEAANTNEEMLSRGVWARLHYHPEVVLDGWRGALSRRDGAQQGVQLPEQTQYFPEMYVDDKFFAKVREEMFVVPEGQRLVIPVLRNETQRNTAESKTWYWLEDTHLNIFHWHWHINYPPGEDDREYVDRDRRGELFVYFHRQMIARLNAERFANGVPRILPLDIHEPVAEAFFPKMTSLHQNRGYPGRQANTSLLAQTAAINSIDLWTSRYRTALAQKYMVTPEGKQIPLSGLKGLDTITNALEANSLLSPNLDFYGTVHNQLHGVMGLAHDPNHENYETISTMSVLATVRDTGFYRLHKHMDDLYEEYKVAYLQPYQTNELTWQDVSIESLAVRSDVSRAHNELHTFWQESDLDLSLGLAFAETGRAYGRFRHLQHEPFSYEVQVLNKGLREKRAYVRLFLITLTDEAGQPLELAYQQRYAIEMDRFEATLEPGLNGILRESTATPLTADQDAIYTTQTSFWGARRVNRCRCGWPQTLLVPRGNETGVTYKLFAMVTDYDQDKQPASANEICHDGWILCGVPGSDYYPDARAMGFPFDRAFRPEVKTLDDFLTDNMAVQDVVVKFDDTRVDPPSDLLPGGVSTSWMP</sequence>
<dbReference type="SUPFAM" id="SSF48056">
    <property type="entry name" value="Di-copper centre-containing domain"/>
    <property type="match status" value="1"/>
</dbReference>
<dbReference type="Gene3D" id="1.10.1280.10">
    <property type="entry name" value="Di-copper center containing domain from catechol oxidase"/>
    <property type="match status" value="1"/>
</dbReference>
<dbReference type="KEGG" id="foc:113208661"/>
<evidence type="ECO:0000259" key="8">
    <source>
        <dbReference type="Pfam" id="PF00372"/>
    </source>
</evidence>
<organism evidence="10 11">
    <name type="scientific">Frankliniella occidentalis</name>
    <name type="common">Western flower thrips</name>
    <name type="synonym">Euthrips occidentalis</name>
    <dbReference type="NCBI Taxonomy" id="133901"/>
    <lineage>
        <taxon>Eukaryota</taxon>
        <taxon>Metazoa</taxon>
        <taxon>Ecdysozoa</taxon>
        <taxon>Arthropoda</taxon>
        <taxon>Hexapoda</taxon>
        <taxon>Insecta</taxon>
        <taxon>Pterygota</taxon>
        <taxon>Neoptera</taxon>
        <taxon>Paraneoptera</taxon>
        <taxon>Thysanoptera</taxon>
        <taxon>Terebrantia</taxon>
        <taxon>Thripoidea</taxon>
        <taxon>Thripidae</taxon>
        <taxon>Frankliniella</taxon>
    </lineage>
</organism>
<evidence type="ECO:0000256" key="6">
    <source>
        <dbReference type="ARBA" id="ARBA00023033"/>
    </source>
</evidence>
<dbReference type="InterPro" id="IPR036697">
    <property type="entry name" value="Hemocyanin_N_sf"/>
</dbReference>
<dbReference type="OrthoDB" id="10338868at2759"/>
<evidence type="ECO:0000256" key="1">
    <source>
        <dbReference type="ARBA" id="ARBA00001973"/>
    </source>
</evidence>
<keyword evidence="3" id="KW-0479">Metal-binding</keyword>
<dbReference type="Proteomes" id="UP000504606">
    <property type="component" value="Unplaced"/>
</dbReference>
<evidence type="ECO:0000256" key="3">
    <source>
        <dbReference type="ARBA" id="ARBA00022723"/>
    </source>
</evidence>
<dbReference type="InterPro" id="IPR000896">
    <property type="entry name" value="Hemocyanin/hexamerin_mid_dom"/>
</dbReference>
<dbReference type="Gene3D" id="2.60.40.1520">
    <property type="entry name" value="Hemocyanin, C-terminal domain"/>
    <property type="match status" value="1"/>
</dbReference>
<evidence type="ECO:0000313" key="11">
    <source>
        <dbReference type="RefSeq" id="XP_026281547.1"/>
    </source>
</evidence>
<evidence type="ECO:0000259" key="9">
    <source>
        <dbReference type="Pfam" id="PF03723"/>
    </source>
</evidence>
<dbReference type="InterPro" id="IPR013788">
    <property type="entry name" value="Hemocyanin/hexamerin"/>
</dbReference>
<dbReference type="Pfam" id="PF03723">
    <property type="entry name" value="Hemocyanin_C"/>
    <property type="match status" value="1"/>
</dbReference>
<dbReference type="Pfam" id="PF00372">
    <property type="entry name" value="Hemocyanin_M"/>
    <property type="match status" value="1"/>
</dbReference>
<dbReference type="InterPro" id="IPR014756">
    <property type="entry name" value="Ig_E-set"/>
</dbReference>
<dbReference type="InterPro" id="IPR005203">
    <property type="entry name" value="Hemocyanin_C"/>
</dbReference>
<dbReference type="GeneID" id="113208661"/>
<dbReference type="GO" id="GO:0004503">
    <property type="term" value="F:tyrosinase activity"/>
    <property type="evidence" value="ECO:0007669"/>
    <property type="project" value="UniProtKB-ARBA"/>
</dbReference>
<evidence type="ECO:0000313" key="10">
    <source>
        <dbReference type="Proteomes" id="UP000504606"/>
    </source>
</evidence>
<keyword evidence="10" id="KW-1185">Reference proteome</keyword>
<feature type="chain" id="PRO_5026666580" evidence="7">
    <location>
        <begin position="25"/>
        <end position="727"/>
    </location>
</feature>
<evidence type="ECO:0000256" key="7">
    <source>
        <dbReference type="SAM" id="SignalP"/>
    </source>
</evidence>
<dbReference type="PANTHER" id="PTHR11511">
    <property type="entry name" value="LARVAL STORAGE PROTEIN/PHENOLOXIDASE"/>
    <property type="match status" value="1"/>
</dbReference>
<dbReference type="InterPro" id="IPR008922">
    <property type="entry name" value="Di-copper_centre_dom_sf"/>
</dbReference>
<keyword evidence="4" id="KW-0560">Oxidoreductase</keyword>
<evidence type="ECO:0000256" key="5">
    <source>
        <dbReference type="ARBA" id="ARBA00023008"/>
    </source>
</evidence>
<comment type="similarity">
    <text evidence="2">Belongs to the tyrosinase family.</text>
</comment>
<keyword evidence="5" id="KW-0186">Copper</keyword>
<dbReference type="RefSeq" id="XP_026281547.1">
    <property type="nucleotide sequence ID" value="XM_026425762.2"/>
</dbReference>
<protein>
    <submittedName>
        <fullName evidence="11">Phenoloxidase 2-like</fullName>
    </submittedName>
</protein>
<dbReference type="AlphaFoldDB" id="A0A6J1SKT4"/>
<accession>A0A6J1SKT4</accession>
<feature type="domain" description="Hemocyanin C-terminal" evidence="9">
    <location>
        <begin position="455"/>
        <end position="705"/>
    </location>
</feature>
<dbReference type="PRINTS" id="PR00187">
    <property type="entry name" value="HAEMOCYANIN"/>
</dbReference>
<proteinExistence type="inferred from homology"/>
<evidence type="ECO:0000256" key="2">
    <source>
        <dbReference type="ARBA" id="ARBA00009928"/>
    </source>
</evidence>